<dbReference type="InterPro" id="IPR000626">
    <property type="entry name" value="Ubiquitin-like_dom"/>
</dbReference>
<keyword evidence="3" id="KW-1185">Reference proteome</keyword>
<dbReference type="OrthoDB" id="267397at2759"/>
<dbReference type="Proteomes" id="UP000604825">
    <property type="component" value="Unassembled WGS sequence"/>
</dbReference>
<dbReference type="GO" id="GO:0005829">
    <property type="term" value="C:cytosol"/>
    <property type="evidence" value="ECO:0007669"/>
    <property type="project" value="TreeGrafter"/>
</dbReference>
<organism evidence="2 3">
    <name type="scientific">Miscanthus lutarioriparius</name>
    <dbReference type="NCBI Taxonomy" id="422564"/>
    <lineage>
        <taxon>Eukaryota</taxon>
        <taxon>Viridiplantae</taxon>
        <taxon>Streptophyta</taxon>
        <taxon>Embryophyta</taxon>
        <taxon>Tracheophyta</taxon>
        <taxon>Spermatophyta</taxon>
        <taxon>Magnoliopsida</taxon>
        <taxon>Liliopsida</taxon>
        <taxon>Poales</taxon>
        <taxon>Poaceae</taxon>
        <taxon>PACMAD clade</taxon>
        <taxon>Panicoideae</taxon>
        <taxon>Andropogonodae</taxon>
        <taxon>Andropogoneae</taxon>
        <taxon>Saccharinae</taxon>
        <taxon>Miscanthus</taxon>
    </lineage>
</organism>
<dbReference type="EMBL" id="CAJGYO010000002">
    <property type="protein sequence ID" value="CAD6209409.1"/>
    <property type="molecule type" value="Genomic_DNA"/>
</dbReference>
<evidence type="ECO:0000313" key="3">
    <source>
        <dbReference type="Proteomes" id="UP000604825"/>
    </source>
</evidence>
<dbReference type="GO" id="GO:0006511">
    <property type="term" value="P:ubiquitin-dependent protein catabolic process"/>
    <property type="evidence" value="ECO:0007669"/>
    <property type="project" value="TreeGrafter"/>
</dbReference>
<sequence length="71" mass="7312">MGGGDADAGGEPAAAQATLHIRCTNGSKFAVRADLGSTVVAFKAIVAESCDVPAPQQRLIYKGRILRTSKP</sequence>
<feature type="domain" description="Ubiquitin-like" evidence="1">
    <location>
        <begin position="17"/>
        <end position="71"/>
    </location>
</feature>
<dbReference type="PROSITE" id="PS50053">
    <property type="entry name" value="UBIQUITIN_2"/>
    <property type="match status" value="1"/>
</dbReference>
<accession>A0A811MLQ8</accession>
<dbReference type="Gene3D" id="3.10.20.90">
    <property type="entry name" value="Phosphatidylinositol 3-kinase Catalytic Subunit, Chain A, domain 1"/>
    <property type="match status" value="1"/>
</dbReference>
<protein>
    <recommendedName>
        <fullName evidence="1">Ubiquitin-like domain-containing protein</fullName>
    </recommendedName>
</protein>
<dbReference type="PANTHER" id="PTHR10677">
    <property type="entry name" value="UBIQUILIN"/>
    <property type="match status" value="1"/>
</dbReference>
<dbReference type="Pfam" id="PF00240">
    <property type="entry name" value="ubiquitin"/>
    <property type="match status" value="1"/>
</dbReference>
<dbReference type="AlphaFoldDB" id="A0A811MLQ8"/>
<dbReference type="InterPro" id="IPR015496">
    <property type="entry name" value="Ubiquilin"/>
</dbReference>
<name>A0A811MLQ8_9POAL</name>
<reference evidence="2" key="1">
    <citation type="submission" date="2020-10" db="EMBL/GenBank/DDBJ databases">
        <authorList>
            <person name="Han B."/>
            <person name="Lu T."/>
            <person name="Zhao Q."/>
            <person name="Huang X."/>
            <person name="Zhao Y."/>
        </authorList>
    </citation>
    <scope>NUCLEOTIDE SEQUENCE</scope>
</reference>
<dbReference type="SUPFAM" id="SSF54236">
    <property type="entry name" value="Ubiquitin-like"/>
    <property type="match status" value="1"/>
</dbReference>
<dbReference type="GO" id="GO:0031593">
    <property type="term" value="F:polyubiquitin modification-dependent protein binding"/>
    <property type="evidence" value="ECO:0007669"/>
    <property type="project" value="TreeGrafter"/>
</dbReference>
<comment type="caution">
    <text evidence="2">The sequence shown here is derived from an EMBL/GenBank/DDBJ whole genome shotgun (WGS) entry which is preliminary data.</text>
</comment>
<evidence type="ECO:0000259" key="1">
    <source>
        <dbReference type="PROSITE" id="PS50053"/>
    </source>
</evidence>
<proteinExistence type="predicted"/>
<dbReference type="InterPro" id="IPR029071">
    <property type="entry name" value="Ubiquitin-like_domsf"/>
</dbReference>
<dbReference type="PANTHER" id="PTHR10677:SF59">
    <property type="entry name" value="OS03G0131300 PROTEIN"/>
    <property type="match status" value="1"/>
</dbReference>
<evidence type="ECO:0000313" key="2">
    <source>
        <dbReference type="EMBL" id="CAD6209409.1"/>
    </source>
</evidence>
<gene>
    <name evidence="2" type="ORF">NCGR_LOCUS5614</name>
</gene>